<feature type="compositionally biased region" description="Low complexity" evidence="1">
    <location>
        <begin position="269"/>
        <end position="281"/>
    </location>
</feature>
<reference evidence="2" key="1">
    <citation type="journal article" date="2005" name="PLoS Biol.">
        <title>New insights into metabolic properties of marine bacteria encoding proteorhodopsins.</title>
        <authorList>
            <person name="Sabehi G."/>
            <person name="Loy A."/>
            <person name="Jung K.H."/>
            <person name="Partha R."/>
            <person name="Spudich J.L."/>
            <person name="Isaacson T."/>
            <person name="Hirschberg J."/>
            <person name="Wagner M."/>
            <person name="Beja O."/>
        </authorList>
    </citation>
    <scope>NUCLEOTIDE SEQUENCE</scope>
</reference>
<feature type="compositionally biased region" description="Acidic residues" evidence="1">
    <location>
        <begin position="160"/>
        <end position="175"/>
    </location>
</feature>
<dbReference type="EMBL" id="DQ068068">
    <property type="protein sequence ID" value="AAY87279.1"/>
    <property type="molecule type" value="Genomic_DNA"/>
</dbReference>
<sequence length="366" mass="38258">MATTISNSGGPGSPTGLSPVTIAVRDKVIEKFQDQPLREMNESLKMLLSKEQDEQKRLGILAARVYILRQRITALADPAPDMVVSAESPSLKDTDATDQVEHEAGDDTSSEWTRLRILEDCEVNGVRFPKTVIIDVKSIDAQRLIDSGNAELMEERPEASGDDESPQATADDNDDGTSAMQAELDASPADAQDGDMEPAADAANDATDDPVTETDDEKEAVVEAAQETEIPDTEPEAETNDGDEAAEQTEDVPGAGEDADDGSEAVINAPSAAEVTAALAALSSDNETSDVTEAEADSADEAAAVAAELEAAAAAMAAPPSSSDSDDGDDDSKPSGWFEAQQNAEKAAKAETDDENEGGDPADEKS</sequence>
<name>Q4JMN4_9BACT</name>
<proteinExistence type="predicted"/>
<feature type="region of interest" description="Disordered" evidence="1">
    <location>
        <begin position="153"/>
        <end position="366"/>
    </location>
</feature>
<evidence type="ECO:0000256" key="1">
    <source>
        <dbReference type="SAM" id="MobiDB-lite"/>
    </source>
</evidence>
<evidence type="ECO:0000313" key="2">
    <source>
        <dbReference type="EMBL" id="AAY87279.1"/>
    </source>
</evidence>
<feature type="compositionally biased region" description="Acidic residues" evidence="1">
    <location>
        <begin position="287"/>
        <end position="300"/>
    </location>
</feature>
<protein>
    <submittedName>
        <fullName evidence="2">Uncharacterized protein</fullName>
    </submittedName>
</protein>
<feature type="compositionally biased region" description="Basic and acidic residues" evidence="1">
    <location>
        <begin position="90"/>
        <end position="105"/>
    </location>
</feature>
<feature type="compositionally biased region" description="Acidic residues" evidence="1">
    <location>
        <begin position="206"/>
        <end position="218"/>
    </location>
</feature>
<feature type="compositionally biased region" description="Low complexity" evidence="1">
    <location>
        <begin position="301"/>
        <end position="323"/>
    </location>
</feature>
<feature type="compositionally biased region" description="Acidic residues" evidence="1">
    <location>
        <begin position="352"/>
        <end position="366"/>
    </location>
</feature>
<feature type="compositionally biased region" description="Acidic residues" evidence="1">
    <location>
        <begin position="229"/>
        <end position="250"/>
    </location>
</feature>
<feature type="region of interest" description="Disordered" evidence="1">
    <location>
        <begin position="85"/>
        <end position="110"/>
    </location>
</feature>
<organism evidence="2">
    <name type="scientific">uncultured bacterium BAC17H8</name>
    <dbReference type="NCBI Taxonomy" id="332980"/>
    <lineage>
        <taxon>Bacteria</taxon>
        <taxon>environmental samples</taxon>
    </lineage>
</organism>
<dbReference type="AlphaFoldDB" id="Q4JMN4"/>
<accession>Q4JMN4</accession>